<proteinExistence type="predicted"/>
<dbReference type="Proteomes" id="UP001596303">
    <property type="component" value="Unassembled WGS sequence"/>
</dbReference>
<feature type="compositionally biased region" description="Basic and acidic residues" evidence="1">
    <location>
        <begin position="49"/>
        <end position="64"/>
    </location>
</feature>
<protein>
    <submittedName>
        <fullName evidence="2">DUF4169 family protein</fullName>
    </submittedName>
</protein>
<keyword evidence="3" id="KW-1185">Reference proteome</keyword>
<feature type="compositionally biased region" description="Basic and acidic residues" evidence="1">
    <location>
        <begin position="19"/>
        <end position="41"/>
    </location>
</feature>
<accession>A0ABW1SG77</accession>
<organism evidence="2 3">
    <name type="scientific">Ponticaulis profundi</name>
    <dbReference type="NCBI Taxonomy" id="2665222"/>
    <lineage>
        <taxon>Bacteria</taxon>
        <taxon>Pseudomonadati</taxon>
        <taxon>Pseudomonadota</taxon>
        <taxon>Alphaproteobacteria</taxon>
        <taxon>Hyphomonadales</taxon>
        <taxon>Hyphomonadaceae</taxon>
        <taxon>Ponticaulis</taxon>
    </lineage>
</organism>
<feature type="region of interest" description="Disordered" evidence="1">
    <location>
        <begin position="1"/>
        <end position="75"/>
    </location>
</feature>
<dbReference type="Pfam" id="PF13770">
    <property type="entry name" value="DUF4169"/>
    <property type="match status" value="1"/>
</dbReference>
<reference evidence="3" key="1">
    <citation type="journal article" date="2019" name="Int. J. Syst. Evol. Microbiol.">
        <title>The Global Catalogue of Microorganisms (GCM) 10K type strain sequencing project: providing services to taxonomists for standard genome sequencing and annotation.</title>
        <authorList>
            <consortium name="The Broad Institute Genomics Platform"/>
            <consortium name="The Broad Institute Genome Sequencing Center for Infectious Disease"/>
            <person name="Wu L."/>
            <person name="Ma J."/>
        </authorList>
    </citation>
    <scope>NUCLEOTIDE SEQUENCE [LARGE SCALE GENOMIC DNA]</scope>
    <source>
        <strain evidence="3">CGMCC-1.15741</strain>
    </source>
</reference>
<sequence>MEFDVGEVVNLNQARKQRERALKEKRADENRARHGQSKAEKSSISSKLDQLRRALDGSKMDSPEGQKPPSDKSPA</sequence>
<comment type="caution">
    <text evidence="2">The sequence shown here is derived from an EMBL/GenBank/DDBJ whole genome shotgun (WGS) entry which is preliminary data.</text>
</comment>
<gene>
    <name evidence="2" type="ORF">ACFQDM_19290</name>
</gene>
<dbReference type="EMBL" id="JBHSSW010000066">
    <property type="protein sequence ID" value="MFC6200224.1"/>
    <property type="molecule type" value="Genomic_DNA"/>
</dbReference>
<evidence type="ECO:0000313" key="3">
    <source>
        <dbReference type="Proteomes" id="UP001596303"/>
    </source>
</evidence>
<evidence type="ECO:0000256" key="1">
    <source>
        <dbReference type="SAM" id="MobiDB-lite"/>
    </source>
</evidence>
<dbReference type="InterPro" id="IPR025227">
    <property type="entry name" value="DUF4169"/>
</dbReference>
<evidence type="ECO:0000313" key="2">
    <source>
        <dbReference type="EMBL" id="MFC6200224.1"/>
    </source>
</evidence>
<dbReference type="RefSeq" id="WP_377382348.1">
    <property type="nucleotide sequence ID" value="NZ_JBHSSW010000066.1"/>
</dbReference>
<name>A0ABW1SG77_9PROT</name>